<protein>
    <submittedName>
        <fullName evidence="5">GntR family transcriptional regulator</fullName>
    </submittedName>
</protein>
<sequence>MMAQLPEQRLPVELFLDLDRSGPVPLYYQISSRLEQAIRDETLPAGSRLENEVALAARLGLSRPTIRRAIQELVDQGLLVRRRGIGTQVVHGKVTRNVELTSLYEDLERSGQTPETTVLAVEHGTADDRVAEALGVELGSPVLHIRRLRSADGVPLAILDNVLPEPFIDLDEESLEKHGLYQLLRARGVTMRVAKQRIGARAATAGEAELLDLSRGAPVLTMSRTAFDNSGVAVEFGQHCYRPDRYSFEVTLVDR</sequence>
<evidence type="ECO:0000256" key="2">
    <source>
        <dbReference type="ARBA" id="ARBA00023125"/>
    </source>
</evidence>
<dbReference type="PANTHER" id="PTHR44846:SF17">
    <property type="entry name" value="GNTR-FAMILY TRANSCRIPTIONAL REGULATOR"/>
    <property type="match status" value="1"/>
</dbReference>
<evidence type="ECO:0000256" key="1">
    <source>
        <dbReference type="ARBA" id="ARBA00023015"/>
    </source>
</evidence>
<evidence type="ECO:0000259" key="4">
    <source>
        <dbReference type="PROSITE" id="PS50949"/>
    </source>
</evidence>
<dbReference type="SUPFAM" id="SSF64288">
    <property type="entry name" value="Chorismate lyase-like"/>
    <property type="match status" value="1"/>
</dbReference>
<dbReference type="PANTHER" id="PTHR44846">
    <property type="entry name" value="MANNOSYL-D-GLYCERATE TRANSPORT/METABOLISM SYSTEM REPRESSOR MNGR-RELATED"/>
    <property type="match status" value="1"/>
</dbReference>
<keyword evidence="6" id="KW-1185">Reference proteome</keyword>
<dbReference type="Pfam" id="PF00392">
    <property type="entry name" value="GntR"/>
    <property type="match status" value="1"/>
</dbReference>
<dbReference type="Gene3D" id="1.10.10.10">
    <property type="entry name" value="Winged helix-like DNA-binding domain superfamily/Winged helix DNA-binding domain"/>
    <property type="match status" value="1"/>
</dbReference>
<keyword evidence="2" id="KW-0238">DNA-binding</keyword>
<dbReference type="InterPro" id="IPR011663">
    <property type="entry name" value="UTRA"/>
</dbReference>
<evidence type="ECO:0000256" key="3">
    <source>
        <dbReference type="ARBA" id="ARBA00023163"/>
    </source>
</evidence>
<name>A0ABV5SK41_9MICO</name>
<dbReference type="Proteomes" id="UP001589667">
    <property type="component" value="Unassembled WGS sequence"/>
</dbReference>
<keyword evidence="3" id="KW-0804">Transcription</keyword>
<comment type="caution">
    <text evidence="5">The sequence shown here is derived from an EMBL/GenBank/DDBJ whole genome shotgun (WGS) entry which is preliminary data.</text>
</comment>
<dbReference type="Pfam" id="PF07702">
    <property type="entry name" value="UTRA"/>
    <property type="match status" value="1"/>
</dbReference>
<dbReference type="InterPro" id="IPR036390">
    <property type="entry name" value="WH_DNA-bd_sf"/>
</dbReference>
<dbReference type="InterPro" id="IPR036388">
    <property type="entry name" value="WH-like_DNA-bd_sf"/>
</dbReference>
<dbReference type="InterPro" id="IPR028978">
    <property type="entry name" value="Chorismate_lyase_/UTRA_dom_sf"/>
</dbReference>
<organism evidence="5 6">
    <name type="scientific">Agromyces lapidis</name>
    <dbReference type="NCBI Taxonomy" id="279574"/>
    <lineage>
        <taxon>Bacteria</taxon>
        <taxon>Bacillati</taxon>
        <taxon>Actinomycetota</taxon>
        <taxon>Actinomycetes</taxon>
        <taxon>Micrococcales</taxon>
        <taxon>Microbacteriaceae</taxon>
        <taxon>Agromyces</taxon>
    </lineage>
</organism>
<accession>A0ABV5SK41</accession>
<evidence type="ECO:0000313" key="5">
    <source>
        <dbReference type="EMBL" id="MFB9640706.1"/>
    </source>
</evidence>
<dbReference type="Gene3D" id="3.40.1410.10">
    <property type="entry name" value="Chorismate lyase-like"/>
    <property type="match status" value="1"/>
</dbReference>
<dbReference type="PROSITE" id="PS50949">
    <property type="entry name" value="HTH_GNTR"/>
    <property type="match status" value="1"/>
</dbReference>
<dbReference type="InterPro" id="IPR050679">
    <property type="entry name" value="Bact_HTH_transcr_reg"/>
</dbReference>
<dbReference type="SUPFAM" id="SSF46785">
    <property type="entry name" value="Winged helix' DNA-binding domain"/>
    <property type="match status" value="1"/>
</dbReference>
<keyword evidence="1" id="KW-0805">Transcription regulation</keyword>
<dbReference type="InterPro" id="IPR000524">
    <property type="entry name" value="Tscrpt_reg_HTH_GntR"/>
</dbReference>
<gene>
    <name evidence="5" type="ORF">ACFFQV_00245</name>
</gene>
<proteinExistence type="predicted"/>
<dbReference type="EMBL" id="JBHMBL010000001">
    <property type="protein sequence ID" value="MFB9640706.1"/>
    <property type="molecule type" value="Genomic_DNA"/>
</dbReference>
<evidence type="ECO:0000313" key="6">
    <source>
        <dbReference type="Proteomes" id="UP001589667"/>
    </source>
</evidence>
<feature type="domain" description="HTH gntR-type" evidence="4">
    <location>
        <begin position="24"/>
        <end position="92"/>
    </location>
</feature>
<reference evidence="5 6" key="1">
    <citation type="submission" date="2024-09" db="EMBL/GenBank/DDBJ databases">
        <authorList>
            <person name="Sun Q."/>
            <person name="Mori K."/>
        </authorList>
    </citation>
    <scope>NUCLEOTIDE SEQUENCE [LARGE SCALE GENOMIC DNA]</scope>
    <source>
        <strain evidence="5 6">JCM 14321</strain>
    </source>
</reference>
<dbReference type="SMART" id="SM00345">
    <property type="entry name" value="HTH_GNTR"/>
    <property type="match status" value="1"/>
</dbReference>
<dbReference type="PRINTS" id="PR00035">
    <property type="entry name" value="HTHGNTR"/>
</dbReference>
<dbReference type="CDD" id="cd07377">
    <property type="entry name" value="WHTH_GntR"/>
    <property type="match status" value="1"/>
</dbReference>
<dbReference type="RefSeq" id="WP_376862689.1">
    <property type="nucleotide sequence ID" value="NZ_JBHMBL010000001.1"/>
</dbReference>
<dbReference type="SMART" id="SM00866">
    <property type="entry name" value="UTRA"/>
    <property type="match status" value="1"/>
</dbReference>